<feature type="chain" id="PRO_5042313429" description="Carboxylic ester hydrolase" evidence="3">
    <location>
        <begin position="22"/>
        <end position="548"/>
    </location>
</feature>
<reference evidence="5" key="1">
    <citation type="submission" date="2023-06" db="EMBL/GenBank/DDBJ databases">
        <title>Genome-scale phylogeny and comparative genomics of the fungal order Sordariales.</title>
        <authorList>
            <consortium name="Lawrence Berkeley National Laboratory"/>
            <person name="Hensen N."/>
            <person name="Bonometti L."/>
            <person name="Westerberg I."/>
            <person name="Brannstrom I.O."/>
            <person name="Guillou S."/>
            <person name="Cros-Aarteil S."/>
            <person name="Calhoun S."/>
            <person name="Haridas S."/>
            <person name="Kuo A."/>
            <person name="Mondo S."/>
            <person name="Pangilinan J."/>
            <person name="Riley R."/>
            <person name="Labutti K."/>
            <person name="Andreopoulos B."/>
            <person name="Lipzen A."/>
            <person name="Chen C."/>
            <person name="Yanf M."/>
            <person name="Daum C."/>
            <person name="Ng V."/>
            <person name="Clum A."/>
            <person name="Steindorff A."/>
            <person name="Ohm R."/>
            <person name="Martin F."/>
            <person name="Silar P."/>
            <person name="Natvig D."/>
            <person name="Lalanne C."/>
            <person name="Gautier V."/>
            <person name="Ament-Velasquez S.L."/>
            <person name="Kruys A."/>
            <person name="Hutchinson M.I."/>
            <person name="Powell A.J."/>
            <person name="Barry K."/>
            <person name="Miller A.N."/>
            <person name="Grigoriev I.V."/>
            <person name="Debuchy R."/>
            <person name="Gladieux P."/>
            <person name="Thoren M.H."/>
            <person name="Johannesson H."/>
        </authorList>
    </citation>
    <scope>NUCLEOTIDE SEQUENCE</scope>
    <source>
        <strain evidence="5">PSN4</strain>
    </source>
</reference>
<accession>A0AAJ0B6C2</accession>
<keyword evidence="3" id="KW-0732">Signal</keyword>
<evidence type="ECO:0000256" key="1">
    <source>
        <dbReference type="ARBA" id="ARBA00005964"/>
    </source>
</evidence>
<gene>
    <name evidence="5" type="ORF">QBC47DRAFT_417443</name>
</gene>
<dbReference type="Proteomes" id="UP001239445">
    <property type="component" value="Unassembled WGS sequence"/>
</dbReference>
<dbReference type="GO" id="GO:0016787">
    <property type="term" value="F:hydrolase activity"/>
    <property type="evidence" value="ECO:0007669"/>
    <property type="project" value="UniProtKB-KW"/>
</dbReference>
<dbReference type="SUPFAM" id="SSF53474">
    <property type="entry name" value="alpha/beta-Hydrolases"/>
    <property type="match status" value="1"/>
</dbReference>
<feature type="signal peptide" evidence="3">
    <location>
        <begin position="1"/>
        <end position="21"/>
    </location>
</feature>
<dbReference type="PROSITE" id="PS00122">
    <property type="entry name" value="CARBOXYLESTERASE_B_1"/>
    <property type="match status" value="1"/>
</dbReference>
<dbReference type="InterPro" id="IPR019826">
    <property type="entry name" value="Carboxylesterase_B_AS"/>
</dbReference>
<dbReference type="InterPro" id="IPR029058">
    <property type="entry name" value="AB_hydrolase_fold"/>
</dbReference>
<evidence type="ECO:0000313" key="5">
    <source>
        <dbReference type="EMBL" id="KAK1750997.1"/>
    </source>
</evidence>
<dbReference type="InterPro" id="IPR050309">
    <property type="entry name" value="Type-B_Carboxylest/Lipase"/>
</dbReference>
<protein>
    <recommendedName>
        <fullName evidence="3">Carboxylic ester hydrolase</fullName>
        <ecNumber evidence="3">3.1.1.-</ecNumber>
    </recommendedName>
</protein>
<dbReference type="EC" id="3.1.1.-" evidence="3"/>
<dbReference type="EMBL" id="MU839843">
    <property type="protein sequence ID" value="KAK1750997.1"/>
    <property type="molecule type" value="Genomic_DNA"/>
</dbReference>
<comment type="similarity">
    <text evidence="1 3">Belongs to the type-B carboxylesterase/lipase family.</text>
</comment>
<dbReference type="Gene3D" id="3.40.50.1820">
    <property type="entry name" value="alpha/beta hydrolase"/>
    <property type="match status" value="1"/>
</dbReference>
<organism evidence="5 6">
    <name type="scientific">Echria macrotheca</name>
    <dbReference type="NCBI Taxonomy" id="438768"/>
    <lineage>
        <taxon>Eukaryota</taxon>
        <taxon>Fungi</taxon>
        <taxon>Dikarya</taxon>
        <taxon>Ascomycota</taxon>
        <taxon>Pezizomycotina</taxon>
        <taxon>Sordariomycetes</taxon>
        <taxon>Sordariomycetidae</taxon>
        <taxon>Sordariales</taxon>
        <taxon>Schizotheciaceae</taxon>
        <taxon>Echria</taxon>
    </lineage>
</organism>
<keyword evidence="2 3" id="KW-0378">Hydrolase</keyword>
<evidence type="ECO:0000256" key="3">
    <source>
        <dbReference type="RuleBase" id="RU361235"/>
    </source>
</evidence>
<dbReference type="Pfam" id="PF00135">
    <property type="entry name" value="COesterase"/>
    <property type="match status" value="1"/>
</dbReference>
<keyword evidence="6" id="KW-1185">Reference proteome</keyword>
<feature type="domain" description="Carboxylesterase type B" evidence="4">
    <location>
        <begin position="39"/>
        <end position="385"/>
    </location>
</feature>
<evidence type="ECO:0000256" key="2">
    <source>
        <dbReference type="ARBA" id="ARBA00022801"/>
    </source>
</evidence>
<name>A0AAJ0B6C2_9PEZI</name>
<dbReference type="PANTHER" id="PTHR11559">
    <property type="entry name" value="CARBOXYLESTERASE"/>
    <property type="match status" value="1"/>
</dbReference>
<comment type="caution">
    <text evidence="5">The sequence shown here is derived from an EMBL/GenBank/DDBJ whole genome shotgun (WGS) entry which is preliminary data.</text>
</comment>
<evidence type="ECO:0000313" key="6">
    <source>
        <dbReference type="Proteomes" id="UP001239445"/>
    </source>
</evidence>
<sequence>MLSALSCLALLLAVGATSSTAQELPVIDLGVSVHRAQLNATGGYYSFNNIPYAEPPLGPLRFRLPVPLVSINRTINDGTAPRRCFQISAPWFQYSLPLVFAKLAEGGITPPAGPPPSPPPGQSEDCLVLDVSVPKAVYDAKVAGTLNKPVPVMVWIHGGGYIEGSKSDIQPAGLLAESRRNGAPGIIFVAINYRLGMFGFPPRKPTMIDIASNAGLYDQRFALEWVRLNIGRFGGNPNAVTVIGESAGAGAVITQLTAFGGIDGTSPFQRAIIQSPYIKPALDAATYSMVYDQFLTTGNITSYAQARTLSSDQLAAINAAMILAAPAASTVFAPNVDGLFVPNYPYKLLAAGKVDRNVDVIVAHNLDEGLLFADSRVSNDTGFRAFLSGFMPSVPASKINTLATAIYPPDFSGSQPYTTQTGRVILAVAEAFLDCSSFGVNLAYRNQSRSYLFSIFPGMHAEDLSYTFNNGETANNLGVPVVASVVPIMQRWFVDFVVKGLAPGSAARDIPVYTSAANVVNITGTSFPVVRDPAANSRCRFWLDGLTS</sequence>
<dbReference type="AlphaFoldDB" id="A0AAJ0B6C2"/>
<evidence type="ECO:0000259" key="4">
    <source>
        <dbReference type="Pfam" id="PF00135"/>
    </source>
</evidence>
<proteinExistence type="inferred from homology"/>
<dbReference type="InterPro" id="IPR002018">
    <property type="entry name" value="CarbesteraseB"/>
</dbReference>